<dbReference type="GO" id="GO:0046872">
    <property type="term" value="F:metal ion binding"/>
    <property type="evidence" value="ECO:0007669"/>
    <property type="project" value="UniProtKB-KW"/>
</dbReference>
<comment type="similarity">
    <text evidence="1">Belongs to the 5'(3')-deoxyribonucleotidase family.</text>
</comment>
<dbReference type="InterPro" id="IPR008380">
    <property type="entry name" value="HAD-SF_hydro_IG_5-nucl"/>
</dbReference>
<comment type="caution">
    <text evidence="7">The sequence shown here is derived from an EMBL/GenBank/DDBJ whole genome shotgun (WGS) entry which is preliminary data.</text>
</comment>
<evidence type="ECO:0000256" key="5">
    <source>
        <dbReference type="ARBA" id="ARBA00022990"/>
    </source>
</evidence>
<evidence type="ECO:0000256" key="1">
    <source>
        <dbReference type="ARBA" id="ARBA00009589"/>
    </source>
</evidence>
<keyword evidence="5" id="KW-0007">Acetylation</keyword>
<dbReference type="PANTHER" id="PTHR12103">
    <property type="entry name" value="5'-NUCLEOTIDASE DOMAIN-CONTAINING"/>
    <property type="match status" value="1"/>
</dbReference>
<evidence type="ECO:0000256" key="3">
    <source>
        <dbReference type="ARBA" id="ARBA00022801"/>
    </source>
</evidence>
<name>A0AAV8Z6T9_9CUCU</name>
<keyword evidence="2" id="KW-0479">Metal-binding</keyword>
<dbReference type="EMBL" id="JANEYF010001674">
    <property type="protein sequence ID" value="KAJ8959755.1"/>
    <property type="molecule type" value="Genomic_DNA"/>
</dbReference>
<evidence type="ECO:0000313" key="8">
    <source>
        <dbReference type="Proteomes" id="UP001162156"/>
    </source>
</evidence>
<reference evidence="7" key="1">
    <citation type="journal article" date="2023" name="Insect Mol. Biol.">
        <title>Genome sequencing provides insights into the evolution of gene families encoding plant cell wall-degrading enzymes in longhorned beetles.</title>
        <authorList>
            <person name="Shin N.R."/>
            <person name="Okamura Y."/>
            <person name="Kirsch R."/>
            <person name="Pauchet Y."/>
        </authorList>
    </citation>
    <scope>NUCLEOTIDE SEQUENCE</scope>
    <source>
        <strain evidence="7">RBIC_L_NR</strain>
    </source>
</reference>
<dbReference type="SUPFAM" id="SSF56784">
    <property type="entry name" value="HAD-like"/>
    <property type="match status" value="1"/>
</dbReference>
<evidence type="ECO:0000256" key="6">
    <source>
        <dbReference type="ARBA" id="ARBA00069357"/>
    </source>
</evidence>
<keyword evidence="4" id="KW-0460">Magnesium</keyword>
<dbReference type="GO" id="GO:0008253">
    <property type="term" value="F:5'-nucleotidase activity"/>
    <property type="evidence" value="ECO:0007669"/>
    <property type="project" value="TreeGrafter"/>
</dbReference>
<dbReference type="PANTHER" id="PTHR12103:SF38">
    <property type="entry name" value="5'-NUCLEOTIDASE DOMAIN-CONTAINING PROTEIN 1"/>
    <property type="match status" value="1"/>
</dbReference>
<protein>
    <recommendedName>
        <fullName evidence="6">5'-nucleotidase domain-containing protein 1</fullName>
    </recommendedName>
</protein>
<dbReference type="InterPro" id="IPR023214">
    <property type="entry name" value="HAD_sf"/>
</dbReference>
<evidence type="ECO:0000313" key="7">
    <source>
        <dbReference type="EMBL" id="KAJ8959755.1"/>
    </source>
</evidence>
<keyword evidence="8" id="KW-1185">Reference proteome</keyword>
<dbReference type="Pfam" id="PF05761">
    <property type="entry name" value="5_nucleotid"/>
    <property type="match status" value="1"/>
</dbReference>
<dbReference type="NCBIfam" id="TIGR02244">
    <property type="entry name" value="HAD-IG-Ncltidse"/>
    <property type="match status" value="1"/>
</dbReference>
<sequence>MFAYRHTLKSHFITDIIKLGNGKLLYKCDQCDKKYLSHLSRLSVNKHPKLNIQNIHEMEGKPNFKFTNYDCIGFDLDNTLARYKVGNMIEMEYDIISKFLVNKKGYSKDYLLKPLDHNFLIKGLIVDDENGNLLRIAPDGKIIQATHGTKWLSLEEISKYYPNRRWKPTDLFTEDPMQTWNGPYSERMRTLLDYYDIVISLIFARAVDWIDELGKQKHEKQVYNIWPDVLDAAVYMFNRDHFQNDEGEYFPQIKASPEKYYYKCSDNLIKWLQMLKEKGKQLFLITGSHVDFASHTATNTIGANWRDYFDIVICYAKKPGFFLMKRDFIGLNGVKETGPVTLEDLKLGGIYTHGNWTDLKQFLTKQTKVLNPKFLYVGDNLVQDIYTPNVHCHCDTVTVCEELEAERTHGFTENWHPDEQFLCSTIWGSYFHCKVTNNITNWYHIMKNHSLLCVPSLEYVATFPVDHEFPVMS</sequence>
<accession>A0AAV8Z6T9</accession>
<proteinExistence type="inferred from homology"/>
<gene>
    <name evidence="7" type="ORF">NQ314_006184</name>
</gene>
<evidence type="ECO:0000256" key="2">
    <source>
        <dbReference type="ARBA" id="ARBA00022723"/>
    </source>
</evidence>
<dbReference type="Proteomes" id="UP001162156">
    <property type="component" value="Unassembled WGS sequence"/>
</dbReference>
<dbReference type="FunFam" id="3.40.50.1000:FF:000086">
    <property type="entry name" value="LD24878p"/>
    <property type="match status" value="1"/>
</dbReference>
<dbReference type="AlphaFoldDB" id="A0AAV8Z6T9"/>
<organism evidence="7 8">
    <name type="scientific">Rhamnusium bicolor</name>
    <dbReference type="NCBI Taxonomy" id="1586634"/>
    <lineage>
        <taxon>Eukaryota</taxon>
        <taxon>Metazoa</taxon>
        <taxon>Ecdysozoa</taxon>
        <taxon>Arthropoda</taxon>
        <taxon>Hexapoda</taxon>
        <taxon>Insecta</taxon>
        <taxon>Pterygota</taxon>
        <taxon>Neoptera</taxon>
        <taxon>Endopterygota</taxon>
        <taxon>Coleoptera</taxon>
        <taxon>Polyphaga</taxon>
        <taxon>Cucujiformia</taxon>
        <taxon>Chrysomeloidea</taxon>
        <taxon>Cerambycidae</taxon>
        <taxon>Lepturinae</taxon>
        <taxon>Rhagiini</taxon>
        <taxon>Rhamnusium</taxon>
    </lineage>
</organism>
<dbReference type="InterPro" id="IPR036412">
    <property type="entry name" value="HAD-like_sf"/>
</dbReference>
<dbReference type="Gene3D" id="3.40.50.1000">
    <property type="entry name" value="HAD superfamily/HAD-like"/>
    <property type="match status" value="1"/>
</dbReference>
<evidence type="ECO:0000256" key="4">
    <source>
        <dbReference type="ARBA" id="ARBA00022842"/>
    </source>
</evidence>
<keyword evidence="3" id="KW-0378">Hydrolase</keyword>